<evidence type="ECO:0000313" key="1">
    <source>
        <dbReference type="EMBL" id="CAD8066844.1"/>
    </source>
</evidence>
<gene>
    <name evidence="1" type="ORF">PSON_ATCC_30995.1.T0220124</name>
</gene>
<protein>
    <submittedName>
        <fullName evidence="1">Uncharacterized protein</fullName>
    </submittedName>
</protein>
<evidence type="ECO:0000313" key="2">
    <source>
        <dbReference type="Proteomes" id="UP000692954"/>
    </source>
</evidence>
<name>A0A8S1LW53_9CILI</name>
<reference evidence="1" key="1">
    <citation type="submission" date="2021-01" db="EMBL/GenBank/DDBJ databases">
        <authorList>
            <consortium name="Genoscope - CEA"/>
            <person name="William W."/>
        </authorList>
    </citation>
    <scope>NUCLEOTIDE SEQUENCE</scope>
</reference>
<dbReference type="EMBL" id="CAJJDN010000022">
    <property type="protein sequence ID" value="CAD8066844.1"/>
    <property type="molecule type" value="Genomic_DNA"/>
</dbReference>
<comment type="caution">
    <text evidence="1">The sequence shown here is derived from an EMBL/GenBank/DDBJ whole genome shotgun (WGS) entry which is preliminary data.</text>
</comment>
<dbReference type="AlphaFoldDB" id="A0A8S1LW53"/>
<sequence length="34" mass="4108">MRALIQKRRDNRQNQIKLKNLWAKFPTARNGVEL</sequence>
<organism evidence="1 2">
    <name type="scientific">Paramecium sonneborni</name>
    <dbReference type="NCBI Taxonomy" id="65129"/>
    <lineage>
        <taxon>Eukaryota</taxon>
        <taxon>Sar</taxon>
        <taxon>Alveolata</taxon>
        <taxon>Ciliophora</taxon>
        <taxon>Intramacronucleata</taxon>
        <taxon>Oligohymenophorea</taxon>
        <taxon>Peniculida</taxon>
        <taxon>Parameciidae</taxon>
        <taxon>Paramecium</taxon>
    </lineage>
</organism>
<dbReference type="Proteomes" id="UP000692954">
    <property type="component" value="Unassembled WGS sequence"/>
</dbReference>
<proteinExistence type="predicted"/>
<keyword evidence="2" id="KW-1185">Reference proteome</keyword>
<accession>A0A8S1LW53</accession>